<feature type="transmembrane region" description="Helical" evidence="1">
    <location>
        <begin position="47"/>
        <end position="70"/>
    </location>
</feature>
<feature type="transmembrane region" description="Helical" evidence="1">
    <location>
        <begin position="132"/>
        <end position="151"/>
    </location>
</feature>
<dbReference type="Pfam" id="PF00892">
    <property type="entry name" value="EamA"/>
    <property type="match status" value="1"/>
</dbReference>
<dbReference type="EMBL" id="JACIJD010000012">
    <property type="protein sequence ID" value="MBB5694776.1"/>
    <property type="molecule type" value="Genomic_DNA"/>
</dbReference>
<keyword evidence="1" id="KW-1133">Transmembrane helix</keyword>
<evidence type="ECO:0000256" key="1">
    <source>
        <dbReference type="SAM" id="Phobius"/>
    </source>
</evidence>
<dbReference type="InterPro" id="IPR037185">
    <property type="entry name" value="EmrE-like"/>
</dbReference>
<dbReference type="Proteomes" id="UP000580654">
    <property type="component" value="Unassembled WGS sequence"/>
</dbReference>
<reference evidence="3 4" key="1">
    <citation type="submission" date="2020-08" db="EMBL/GenBank/DDBJ databases">
        <title>Genomic Encyclopedia of Type Strains, Phase IV (KMG-IV): sequencing the most valuable type-strain genomes for metagenomic binning, comparative biology and taxonomic classification.</title>
        <authorList>
            <person name="Goeker M."/>
        </authorList>
    </citation>
    <scope>NUCLEOTIDE SEQUENCE [LARGE SCALE GENOMIC DNA]</scope>
    <source>
        <strain evidence="3 4">DSM 25622</strain>
    </source>
</reference>
<dbReference type="GO" id="GO:0016020">
    <property type="term" value="C:membrane"/>
    <property type="evidence" value="ECO:0007669"/>
    <property type="project" value="InterPro"/>
</dbReference>
<feature type="domain" description="EamA" evidence="2">
    <location>
        <begin position="160"/>
        <end position="282"/>
    </location>
</feature>
<feature type="transmembrane region" description="Helical" evidence="1">
    <location>
        <begin position="187"/>
        <end position="206"/>
    </location>
</feature>
<name>A0A840Y3N2_9PROT</name>
<dbReference type="AlphaFoldDB" id="A0A840Y3N2"/>
<organism evidence="3 4">
    <name type="scientific">Muricoccus pecuniae</name>
    <dbReference type="NCBI Taxonomy" id="693023"/>
    <lineage>
        <taxon>Bacteria</taxon>
        <taxon>Pseudomonadati</taxon>
        <taxon>Pseudomonadota</taxon>
        <taxon>Alphaproteobacteria</taxon>
        <taxon>Acetobacterales</taxon>
        <taxon>Roseomonadaceae</taxon>
        <taxon>Muricoccus</taxon>
    </lineage>
</organism>
<evidence type="ECO:0000313" key="4">
    <source>
        <dbReference type="Proteomes" id="UP000580654"/>
    </source>
</evidence>
<keyword evidence="4" id="KW-1185">Reference proteome</keyword>
<dbReference type="InterPro" id="IPR000620">
    <property type="entry name" value="EamA_dom"/>
</dbReference>
<dbReference type="PANTHER" id="PTHR22911:SF103">
    <property type="entry name" value="BLR2811 PROTEIN"/>
    <property type="match status" value="1"/>
</dbReference>
<feature type="transmembrane region" description="Helical" evidence="1">
    <location>
        <begin position="105"/>
        <end position="125"/>
    </location>
</feature>
<evidence type="ECO:0000259" key="2">
    <source>
        <dbReference type="Pfam" id="PF00892"/>
    </source>
</evidence>
<keyword evidence="1" id="KW-0812">Transmembrane</keyword>
<comment type="caution">
    <text evidence="3">The sequence shown here is derived from an EMBL/GenBank/DDBJ whole genome shotgun (WGS) entry which is preliminary data.</text>
</comment>
<feature type="transmembrane region" description="Helical" evidence="1">
    <location>
        <begin position="157"/>
        <end position="175"/>
    </location>
</feature>
<accession>A0A840Y3N2</accession>
<feature type="transmembrane region" description="Helical" evidence="1">
    <location>
        <begin position="245"/>
        <end position="264"/>
    </location>
</feature>
<dbReference type="PANTHER" id="PTHR22911">
    <property type="entry name" value="ACYL-MALONYL CONDENSING ENZYME-RELATED"/>
    <property type="match status" value="1"/>
</dbReference>
<gene>
    <name evidence="3" type="ORF">FHS87_002828</name>
</gene>
<sequence>MPDPGGGAPEGRPEEALRGIGLIMLGYAIVTVSDAAVKFVLPEIGIAAAMILRGTIGAAVVVALGGGLSVRAVNRRLMLARSLVHCVVTVAFYLAWARGMALGDSYAVAAMGPLAMTLLAVPLLGEKVGWRRALSTLAGFLGVLVMVRPGGDLWRPEAAVLFVGVLFMALSRIWTRVLARTDRPASIAFWLMAAHLPLGLALLPVFPPVAWPGPGGWLAILLLALGNGTAHFLFARAFALAPVGLLAPFEYTTLVMGTVLGLLVWGDVPAWTTVLGAVVVVSAGLYNLHRARVRAREAAAAALTTSGGR</sequence>
<keyword evidence="1" id="KW-0472">Membrane</keyword>
<dbReference type="SUPFAM" id="SSF103481">
    <property type="entry name" value="Multidrug resistance efflux transporter EmrE"/>
    <property type="match status" value="2"/>
</dbReference>
<dbReference type="RefSeq" id="WP_246418402.1">
    <property type="nucleotide sequence ID" value="NZ_JACIJD010000012.1"/>
</dbReference>
<feature type="transmembrane region" description="Helical" evidence="1">
    <location>
        <begin position="218"/>
        <end position="238"/>
    </location>
</feature>
<proteinExistence type="predicted"/>
<evidence type="ECO:0000313" key="3">
    <source>
        <dbReference type="EMBL" id="MBB5694776.1"/>
    </source>
</evidence>
<protein>
    <submittedName>
        <fullName evidence="3">Drug/metabolite transporter (DMT)-like permease</fullName>
    </submittedName>
</protein>
<feature type="transmembrane region" description="Helical" evidence="1">
    <location>
        <begin position="270"/>
        <end position="288"/>
    </location>
</feature>
<feature type="transmembrane region" description="Helical" evidence="1">
    <location>
        <begin position="82"/>
        <end position="99"/>
    </location>
</feature>